<sequence length="431" mass="44916">MKSVICAAAIFAFAAGFVAPANAQDFTSTHFMIEDLTPTSGGGDSSSDGFEVIGGVGQVGTEESTSESFTQRSGSFYFPVATTPVVSATAGESKVTLSWTAAVGTLATINEYEVGIASTSGGSYTFESVGNALSFVKTGLTAGTTYYFVIRANADGASLAVSAEVSAVPTSSSVTPSTTPSSGGGGGGYVPPTAVNFSGWAYPLSKVRLLKDGQLMVSTIAGPDAKFSISLSGLSPGDHVFSIYSEDKRGNKSTSFTLPSYVTTGATTNVSGVFIVPTIDVNKTEVKRGDTITIFGQSVPESDITIVVNSDEELFVKTTSDETGAYVYNLDTSFLETGQHFTKAKAVHANLVSPFSKTVGFKVGTRTVLVAETIRALQKGDANKDSRVNINDFSVAAYWYGRTNPPSGADLDGDGKVNLKDFSIMAYYWTG</sequence>
<dbReference type="STRING" id="1798468.A2110_02315"/>
<dbReference type="AlphaFoldDB" id="A0A1F6BKU6"/>
<dbReference type="GO" id="GO:0000272">
    <property type="term" value="P:polysaccharide catabolic process"/>
    <property type="evidence" value="ECO:0007669"/>
    <property type="project" value="InterPro"/>
</dbReference>
<dbReference type="Gene3D" id="1.10.1330.10">
    <property type="entry name" value="Dockerin domain"/>
    <property type="match status" value="1"/>
</dbReference>
<feature type="domain" description="Fibronectin type-III" evidence="2">
    <location>
        <begin position="80"/>
        <end position="178"/>
    </location>
</feature>
<reference evidence="4 5" key="1">
    <citation type="journal article" date="2016" name="Nat. Commun.">
        <title>Thousands of microbial genomes shed light on interconnected biogeochemical processes in an aquifer system.</title>
        <authorList>
            <person name="Anantharaman K."/>
            <person name="Brown C.T."/>
            <person name="Hug L.A."/>
            <person name="Sharon I."/>
            <person name="Castelle C.J."/>
            <person name="Probst A.J."/>
            <person name="Thomas B.C."/>
            <person name="Singh A."/>
            <person name="Wilkins M.J."/>
            <person name="Karaoz U."/>
            <person name="Brodie E.L."/>
            <person name="Williams K.H."/>
            <person name="Hubbard S.S."/>
            <person name="Banfield J.F."/>
        </authorList>
    </citation>
    <scope>NUCLEOTIDE SEQUENCE [LARGE SCALE GENOMIC DNA]</scope>
</reference>
<dbReference type="CDD" id="cd14256">
    <property type="entry name" value="Dockerin_I"/>
    <property type="match status" value="1"/>
</dbReference>
<dbReference type="InterPro" id="IPR036116">
    <property type="entry name" value="FN3_sf"/>
</dbReference>
<dbReference type="InterPro" id="IPR002105">
    <property type="entry name" value="Dockerin_1_rpt"/>
</dbReference>
<dbReference type="SUPFAM" id="SSF49265">
    <property type="entry name" value="Fibronectin type III"/>
    <property type="match status" value="1"/>
</dbReference>
<keyword evidence="1" id="KW-0732">Signal</keyword>
<comment type="caution">
    <text evidence="4">The sequence shown here is derived from an EMBL/GenBank/DDBJ whole genome shotgun (WGS) entry which is preliminary data.</text>
</comment>
<dbReference type="GO" id="GO:0004553">
    <property type="term" value="F:hydrolase activity, hydrolyzing O-glycosyl compounds"/>
    <property type="evidence" value="ECO:0007669"/>
    <property type="project" value="InterPro"/>
</dbReference>
<evidence type="ECO:0008006" key="6">
    <source>
        <dbReference type="Google" id="ProtNLM"/>
    </source>
</evidence>
<evidence type="ECO:0000259" key="2">
    <source>
        <dbReference type="PROSITE" id="PS50853"/>
    </source>
</evidence>
<dbReference type="CDD" id="cd00063">
    <property type="entry name" value="FN3"/>
    <property type="match status" value="1"/>
</dbReference>
<dbReference type="Proteomes" id="UP000176273">
    <property type="component" value="Unassembled WGS sequence"/>
</dbReference>
<dbReference type="InterPro" id="IPR016134">
    <property type="entry name" value="Dockerin_dom"/>
</dbReference>
<dbReference type="InterPro" id="IPR018247">
    <property type="entry name" value="EF_Hand_1_Ca_BS"/>
</dbReference>
<evidence type="ECO:0000256" key="1">
    <source>
        <dbReference type="SAM" id="SignalP"/>
    </source>
</evidence>
<evidence type="ECO:0000313" key="5">
    <source>
        <dbReference type="Proteomes" id="UP000176273"/>
    </source>
</evidence>
<name>A0A1F6BKU6_9BACT</name>
<evidence type="ECO:0000259" key="3">
    <source>
        <dbReference type="PROSITE" id="PS51766"/>
    </source>
</evidence>
<feature type="chain" id="PRO_5009523149" description="Fibronectin type-III domain-containing protein" evidence="1">
    <location>
        <begin position="24"/>
        <end position="431"/>
    </location>
</feature>
<dbReference type="InterPro" id="IPR003961">
    <property type="entry name" value="FN3_dom"/>
</dbReference>
<protein>
    <recommendedName>
        <fullName evidence="6">Fibronectin type-III domain-containing protein</fullName>
    </recommendedName>
</protein>
<accession>A0A1F6BKU6</accession>
<dbReference type="SUPFAM" id="SSF63446">
    <property type="entry name" value="Type I dockerin domain"/>
    <property type="match status" value="1"/>
</dbReference>
<dbReference type="InterPro" id="IPR036439">
    <property type="entry name" value="Dockerin_dom_sf"/>
</dbReference>
<dbReference type="EMBL" id="MFKH01000009">
    <property type="protein sequence ID" value="OGG37545.1"/>
    <property type="molecule type" value="Genomic_DNA"/>
</dbReference>
<dbReference type="PROSITE" id="PS51766">
    <property type="entry name" value="DOCKERIN"/>
    <property type="match status" value="1"/>
</dbReference>
<dbReference type="SMART" id="SM00060">
    <property type="entry name" value="FN3"/>
    <property type="match status" value="1"/>
</dbReference>
<proteinExistence type="predicted"/>
<organism evidence="4 5">
    <name type="scientific">Candidatus Jorgensenbacteria bacterium GWA1_54_12</name>
    <dbReference type="NCBI Taxonomy" id="1798468"/>
    <lineage>
        <taxon>Bacteria</taxon>
        <taxon>Candidatus Joergenseniibacteriota</taxon>
    </lineage>
</organism>
<evidence type="ECO:0000313" key="4">
    <source>
        <dbReference type="EMBL" id="OGG37545.1"/>
    </source>
</evidence>
<dbReference type="PROSITE" id="PS00018">
    <property type="entry name" value="EF_HAND_1"/>
    <property type="match status" value="1"/>
</dbReference>
<dbReference type="PROSITE" id="PS50853">
    <property type="entry name" value="FN3"/>
    <property type="match status" value="1"/>
</dbReference>
<feature type="domain" description="Dockerin" evidence="3">
    <location>
        <begin position="375"/>
        <end position="431"/>
    </location>
</feature>
<dbReference type="Pfam" id="PF00404">
    <property type="entry name" value="Dockerin_1"/>
    <property type="match status" value="1"/>
</dbReference>
<feature type="signal peptide" evidence="1">
    <location>
        <begin position="1"/>
        <end position="23"/>
    </location>
</feature>
<dbReference type="InterPro" id="IPR013783">
    <property type="entry name" value="Ig-like_fold"/>
</dbReference>
<dbReference type="Gene3D" id="2.60.40.10">
    <property type="entry name" value="Immunoglobulins"/>
    <property type="match status" value="1"/>
</dbReference>
<gene>
    <name evidence="4" type="ORF">A2110_02315</name>
</gene>